<feature type="domain" description="Beta-lactamase-related" evidence="2">
    <location>
        <begin position="87"/>
        <end position="214"/>
    </location>
</feature>
<dbReference type="RefSeq" id="WP_165915508.1">
    <property type="nucleotide sequence ID" value="NZ_SLXP01000002.1"/>
</dbReference>
<feature type="signal peptide" evidence="1">
    <location>
        <begin position="1"/>
        <end position="21"/>
    </location>
</feature>
<dbReference type="InterPro" id="IPR050491">
    <property type="entry name" value="AmpC-like"/>
</dbReference>
<feature type="chain" id="PRO_5020741617" evidence="1">
    <location>
        <begin position="22"/>
        <end position="428"/>
    </location>
</feature>
<keyword evidence="4" id="KW-1185">Reference proteome</keyword>
<accession>A0A4V2SRJ9</accession>
<dbReference type="InterPro" id="IPR001466">
    <property type="entry name" value="Beta-lactam-related"/>
</dbReference>
<dbReference type="Proteomes" id="UP000294835">
    <property type="component" value="Unassembled WGS sequence"/>
</dbReference>
<comment type="caution">
    <text evidence="3">The sequence shown here is derived from an EMBL/GenBank/DDBJ whole genome shotgun (WGS) entry which is preliminary data.</text>
</comment>
<dbReference type="AlphaFoldDB" id="A0A4V2SRJ9"/>
<dbReference type="Gene3D" id="3.40.710.10">
    <property type="entry name" value="DD-peptidase/beta-lactamase superfamily"/>
    <property type="match status" value="1"/>
</dbReference>
<dbReference type="EMBL" id="SLXP01000002">
    <property type="protein sequence ID" value="TCP42896.1"/>
    <property type="molecule type" value="Genomic_DNA"/>
</dbReference>
<dbReference type="InterPro" id="IPR012338">
    <property type="entry name" value="Beta-lactam/transpept-like"/>
</dbReference>
<protein>
    <submittedName>
        <fullName evidence="3">Beta-lactamase</fullName>
    </submittedName>
</protein>
<evidence type="ECO:0000259" key="2">
    <source>
        <dbReference type="Pfam" id="PF00144"/>
    </source>
</evidence>
<evidence type="ECO:0000313" key="4">
    <source>
        <dbReference type="Proteomes" id="UP000294835"/>
    </source>
</evidence>
<proteinExistence type="predicted"/>
<reference evidence="3 4" key="1">
    <citation type="submission" date="2019-03" db="EMBL/GenBank/DDBJ databases">
        <title>Genomic Encyclopedia of Type Strains, Phase IV (KMG-IV): sequencing the most valuable type-strain genomes for metagenomic binning, comparative biology and taxonomic classification.</title>
        <authorList>
            <person name="Goeker M."/>
        </authorList>
    </citation>
    <scope>NUCLEOTIDE SEQUENCE [LARGE SCALE GENOMIC DNA]</scope>
    <source>
        <strain evidence="3 4">DSM 18063</strain>
    </source>
</reference>
<name>A0A4V2SRJ9_9RHOB</name>
<evidence type="ECO:0000313" key="3">
    <source>
        <dbReference type="EMBL" id="TCP42896.1"/>
    </source>
</evidence>
<dbReference type="SUPFAM" id="SSF56601">
    <property type="entry name" value="beta-lactamase/transpeptidase-like"/>
    <property type="match status" value="1"/>
</dbReference>
<evidence type="ECO:0000256" key="1">
    <source>
        <dbReference type="SAM" id="SignalP"/>
    </source>
</evidence>
<sequence>MFRARILTVLAAFGLAGPALACDLPATRPSFVDTAPRAGFDTARFADEVAEALGDRFMGYAVTLRARSGAVIAQVNRGYARTPCEDGGAKTFNGRTVSPIGSVSKALTAATVIHRAETLDSVSLDDPFRDYLPARWRPALHASLDPVTLRNLLEHRGGFAKSGKTLWGHEFTLEERYALGEESYLVRAQDIAKGSRTCVPAPVTRRCYANTSFALWNVSTASLTPRKWATIEAAYQPGEITYDSYLLVHAYRLYRETVEKVLFDPLDVSGGCNVYTDPMHRAFTYDGPDSERGTDRADPGRPCAIGGWFMSTRDLSAVIHRIATTREVIDANHDLMFSSGDDRLVFASRTRVADGFAVAHNGSRWGGDAKAEVIVFPNGYVAAAIANSSAGGAGPNLRGALVRGYDAAVTPTVRVPTPGDIGLARPTP</sequence>
<gene>
    <name evidence="3" type="ORF">EV662_10287</name>
</gene>
<keyword evidence="1" id="KW-0732">Signal</keyword>
<dbReference type="Pfam" id="PF00144">
    <property type="entry name" value="Beta-lactamase"/>
    <property type="match status" value="1"/>
</dbReference>
<dbReference type="PANTHER" id="PTHR46825:SF9">
    <property type="entry name" value="BETA-LACTAMASE-RELATED DOMAIN-CONTAINING PROTEIN"/>
    <property type="match status" value="1"/>
</dbReference>
<dbReference type="PANTHER" id="PTHR46825">
    <property type="entry name" value="D-ALANYL-D-ALANINE-CARBOXYPEPTIDASE/ENDOPEPTIDASE AMPH"/>
    <property type="match status" value="1"/>
</dbReference>
<organism evidence="3 4">
    <name type="scientific">Rhodovulum marinum</name>
    <dbReference type="NCBI Taxonomy" id="320662"/>
    <lineage>
        <taxon>Bacteria</taxon>
        <taxon>Pseudomonadati</taxon>
        <taxon>Pseudomonadota</taxon>
        <taxon>Alphaproteobacteria</taxon>
        <taxon>Rhodobacterales</taxon>
        <taxon>Paracoccaceae</taxon>
        <taxon>Rhodovulum</taxon>
    </lineage>
</organism>